<evidence type="ECO:0000256" key="7">
    <source>
        <dbReference type="ARBA" id="ARBA00022824"/>
    </source>
</evidence>
<dbReference type="GO" id="GO:0005525">
    <property type="term" value="F:GTP binding"/>
    <property type="evidence" value="ECO:0007669"/>
    <property type="project" value="InterPro"/>
</dbReference>
<dbReference type="GO" id="GO:0043541">
    <property type="term" value="C:UDP-N-acetylglucosamine transferase complex"/>
    <property type="evidence" value="ECO:0007669"/>
    <property type="project" value="TreeGrafter"/>
</dbReference>
<proteinExistence type="inferred from homology"/>
<dbReference type="SUPFAM" id="SSF52540">
    <property type="entry name" value="P-loop containing nucleoside triphosphate hydrolases"/>
    <property type="match status" value="1"/>
</dbReference>
<dbReference type="InterPro" id="IPR027417">
    <property type="entry name" value="P-loop_NTPase"/>
</dbReference>
<dbReference type="GO" id="GO:0003924">
    <property type="term" value="F:GTPase activity"/>
    <property type="evidence" value="ECO:0007669"/>
    <property type="project" value="InterPro"/>
</dbReference>
<dbReference type="GO" id="GO:0031965">
    <property type="term" value="C:nuclear membrane"/>
    <property type="evidence" value="ECO:0007669"/>
    <property type="project" value="UniProtKB-SubCell"/>
</dbReference>
<dbReference type="PRINTS" id="PR00449">
    <property type="entry name" value="RASTRNSFRMNG"/>
</dbReference>
<evidence type="ECO:0000313" key="13">
    <source>
        <dbReference type="EMBL" id="PWI73510.1"/>
    </source>
</evidence>
<feature type="transmembrane region" description="Helical" evidence="12">
    <location>
        <begin position="629"/>
        <end position="647"/>
    </location>
</feature>
<organism evidence="13 14">
    <name type="scientific">Purpureocillium lilacinum</name>
    <name type="common">Paecilomyces lilacinus</name>
    <dbReference type="NCBI Taxonomy" id="33203"/>
    <lineage>
        <taxon>Eukaryota</taxon>
        <taxon>Fungi</taxon>
        <taxon>Dikarya</taxon>
        <taxon>Ascomycota</taxon>
        <taxon>Pezizomycotina</taxon>
        <taxon>Sordariomycetes</taxon>
        <taxon>Hypocreomycetidae</taxon>
        <taxon>Hypocreales</taxon>
        <taxon>Ophiocordycipitaceae</taxon>
        <taxon>Purpureocillium</taxon>
    </lineage>
</organism>
<evidence type="ECO:0000256" key="12">
    <source>
        <dbReference type="SAM" id="Phobius"/>
    </source>
</evidence>
<feature type="compositionally biased region" description="Low complexity" evidence="11">
    <location>
        <begin position="540"/>
        <end position="551"/>
    </location>
</feature>
<evidence type="ECO:0000256" key="3">
    <source>
        <dbReference type="ARBA" id="ARBA00009731"/>
    </source>
</evidence>
<reference evidence="13 14" key="1">
    <citation type="journal article" date="2016" name="Front. Microbiol.">
        <title>Genome and transcriptome sequences reveal the specific parasitism of the nematophagous Purpureocillium lilacinum 36-1.</title>
        <authorList>
            <person name="Xie J."/>
            <person name="Li S."/>
            <person name="Mo C."/>
            <person name="Xiao X."/>
            <person name="Peng D."/>
            <person name="Wang G."/>
            <person name="Xiao Y."/>
        </authorList>
    </citation>
    <scope>NUCLEOTIDE SEQUENCE [LARGE SCALE GENOMIC DNA]</scope>
    <source>
        <strain evidence="13 14">36-1</strain>
    </source>
</reference>
<keyword evidence="7" id="KW-0256">Endoplasmic reticulum</keyword>
<protein>
    <recommendedName>
        <fullName evidence="5">UDP-N-acetylglucosamine transferase subunit ALG14</fullName>
    </recommendedName>
    <alternativeName>
        <fullName evidence="10">Asparagine-linked glycosylation protein 14</fullName>
    </alternativeName>
</protein>
<feature type="region of interest" description="Disordered" evidence="11">
    <location>
        <begin position="1"/>
        <end position="43"/>
    </location>
</feature>
<feature type="compositionally biased region" description="Basic and acidic residues" evidence="11">
    <location>
        <begin position="1"/>
        <end position="19"/>
    </location>
</feature>
<evidence type="ECO:0000256" key="1">
    <source>
        <dbReference type="ARBA" id="ARBA00004389"/>
    </source>
</evidence>
<dbReference type="Pfam" id="PF08660">
    <property type="entry name" value="Alg14"/>
    <property type="match status" value="1"/>
</dbReference>
<dbReference type="Proteomes" id="UP000245956">
    <property type="component" value="Unassembled WGS sequence"/>
</dbReference>
<dbReference type="GO" id="GO:0004577">
    <property type="term" value="F:N-acetylglucosaminyldiphosphodolichol N-acetylglucosaminyltransferase activity"/>
    <property type="evidence" value="ECO:0007669"/>
    <property type="project" value="TreeGrafter"/>
</dbReference>
<evidence type="ECO:0000256" key="2">
    <source>
        <dbReference type="ARBA" id="ARBA00004590"/>
    </source>
</evidence>
<dbReference type="InterPro" id="IPR013969">
    <property type="entry name" value="Oligosacch_biosynth_Alg14"/>
</dbReference>
<evidence type="ECO:0000256" key="11">
    <source>
        <dbReference type="SAM" id="MobiDB-lite"/>
    </source>
</evidence>
<feature type="region of interest" description="Disordered" evidence="11">
    <location>
        <begin position="540"/>
        <end position="594"/>
    </location>
</feature>
<dbReference type="PANTHER" id="PTHR12154:SF4">
    <property type="entry name" value="UDP-N-ACETYLGLUCOSAMINE TRANSFERASE SUBUNIT ALG14 HOMOLOG"/>
    <property type="match status" value="1"/>
</dbReference>
<dbReference type="PANTHER" id="PTHR12154">
    <property type="entry name" value="GLYCOSYL TRANSFERASE-RELATED"/>
    <property type="match status" value="1"/>
</dbReference>
<feature type="compositionally biased region" description="Basic and acidic residues" evidence="11">
    <location>
        <begin position="552"/>
        <end position="576"/>
    </location>
</feature>
<dbReference type="SMART" id="SM00174">
    <property type="entry name" value="RHO"/>
    <property type="match status" value="1"/>
</dbReference>
<feature type="transmembrane region" description="Helical" evidence="12">
    <location>
        <begin position="602"/>
        <end position="623"/>
    </location>
</feature>
<dbReference type="EMBL" id="LCWV01000004">
    <property type="protein sequence ID" value="PWI73510.1"/>
    <property type="molecule type" value="Genomic_DNA"/>
</dbReference>
<dbReference type="InterPro" id="IPR001806">
    <property type="entry name" value="Small_GTPase"/>
</dbReference>
<dbReference type="GO" id="GO:0006488">
    <property type="term" value="P:dolichol-linked oligosaccharide biosynthetic process"/>
    <property type="evidence" value="ECO:0007669"/>
    <property type="project" value="InterPro"/>
</dbReference>
<feature type="region of interest" description="Disordered" evidence="11">
    <location>
        <begin position="192"/>
        <end position="236"/>
    </location>
</feature>
<dbReference type="Gene3D" id="3.40.50.300">
    <property type="entry name" value="P-loop containing nucleotide triphosphate hydrolases"/>
    <property type="match status" value="1"/>
</dbReference>
<evidence type="ECO:0000256" key="9">
    <source>
        <dbReference type="ARBA" id="ARBA00023136"/>
    </source>
</evidence>
<comment type="similarity">
    <text evidence="3">Belongs to the ALG14 family.</text>
</comment>
<keyword evidence="9 12" id="KW-0472">Membrane</keyword>
<keyword evidence="6 12" id="KW-0812">Transmembrane</keyword>
<dbReference type="SMART" id="SM00175">
    <property type="entry name" value="RAB"/>
    <property type="match status" value="1"/>
</dbReference>
<comment type="caution">
    <text evidence="13">The sequence shown here is derived from an EMBL/GenBank/DDBJ whole genome shotgun (WGS) entry which is preliminary data.</text>
</comment>
<accession>A0A2U3EGD8</accession>
<evidence type="ECO:0000256" key="5">
    <source>
        <dbReference type="ARBA" id="ARBA00017467"/>
    </source>
</evidence>
<evidence type="ECO:0000256" key="10">
    <source>
        <dbReference type="ARBA" id="ARBA00032062"/>
    </source>
</evidence>
<comment type="subcellular location">
    <subcellularLocation>
        <location evidence="1">Endoplasmic reticulum membrane</location>
        <topology evidence="1">Single-pass membrane protein</topology>
    </subcellularLocation>
    <subcellularLocation>
        <location evidence="2">Nucleus membrane</location>
        <topology evidence="2">Single-pass membrane protein</topology>
    </subcellularLocation>
</comment>
<evidence type="ECO:0000313" key="14">
    <source>
        <dbReference type="Proteomes" id="UP000245956"/>
    </source>
</evidence>
<dbReference type="AlphaFoldDB" id="A0A2U3EGD8"/>
<keyword evidence="8 12" id="KW-1133">Transmembrane helix</keyword>
<evidence type="ECO:0000256" key="4">
    <source>
        <dbReference type="ARBA" id="ARBA00011335"/>
    </source>
</evidence>
<evidence type="ECO:0000256" key="8">
    <source>
        <dbReference type="ARBA" id="ARBA00022989"/>
    </source>
</evidence>
<sequence>MDGLNREQESMQWKAEEPAQAKVNRASQHRAPSRTWPPAAPPRCPNTHTNTNTLPFPSASRFPARDLSLNSAHLHLLRLPMSRVRVCIRRVVSSHYHCCCTFLPLLALLLACLVVLDHNQNETSVVITIAFDNRVLVHVLEEMSRERREATRRVVSWAMEVPTREEREDPFAGDGFDARRASAIAAASCADDNTVVDDDDNGQDTTIVSQGPADQGEQAAEEAVDYPADLPPRPPGRLSFVRPDTQQFSGSSRPSTALSVRDFDPRRLLLLGDRDGAAGGRGGSGGKRRRRWLSTRIMGLFSRKRKASDAGQQSATAAAAAAAAAGRVVTVHLPDPILLKFLFVGGKGVGQTSLLVKAYYNFFPDDTSGTPDLNTVEMVRPHCFDAVFLCFDVQDRLSMRNIVTWWTHARTRAFTKESPFQMGFDPLLHLVGLKKDLRLNMPAGMNEAHFVDTTDVSSFLHLLSLRSAMALQKPSWGGGDDDEDAAATSINAHRYIECSAKTHEAMDALFDDAGREATRRYIARATRAARGVAEEAARVQAQAQAQAQAQGEQREEGESSQKRQSDHVHHHDDSTSSHKHFNVVPPPNFTEHQRPSKMGREALALSGLFAIAAAGAAILWHLVRAMDRTTLLTAMALLILSIILITTRHAQILRRRRATQWPKPPFQRHDDSTSAAANPPGDDDYFLFVLGSGGHTKEMLMMMDDGFCHFAGSHRRYLISSGDHMSAHHLRDYEAQLASLCRARGTTSPGSFDTRTVTRARRVHQPLWSTPATALRSVVDIFPALLAPPEARARHHRLPTRVFSNGPATGFFVALAVHLLKMAGLVPEESMRFVYVESWARISTLSLTGKLLYYTGLADAFYVQHADVAAAYGLVNAGEMVFNARRPDVDGT</sequence>
<gene>
    <name evidence="13" type="ORF">PCL_08786</name>
</gene>
<name>A0A2U3EGD8_PURLI</name>
<comment type="subunit">
    <text evidence="4">Heterodimer with ALG13 to form a functional enzyme.</text>
</comment>
<evidence type="ECO:0000256" key="6">
    <source>
        <dbReference type="ARBA" id="ARBA00022692"/>
    </source>
</evidence>